<gene>
    <name evidence="15" type="primary">PpCYP201</name>
</gene>
<dbReference type="PROSITE" id="PS00086">
    <property type="entry name" value="CYTOCHROME_P450"/>
    <property type="match status" value="1"/>
</dbReference>
<evidence type="ECO:0000256" key="13">
    <source>
        <dbReference type="PIRSR" id="PIRSR602401-1"/>
    </source>
</evidence>
<evidence type="ECO:0000256" key="4">
    <source>
        <dbReference type="ARBA" id="ARBA00010617"/>
    </source>
</evidence>
<keyword evidence="11 14" id="KW-0503">Monooxygenase</keyword>
<dbReference type="GO" id="GO:0005506">
    <property type="term" value="F:iron ion binding"/>
    <property type="evidence" value="ECO:0007669"/>
    <property type="project" value="InterPro"/>
</dbReference>
<dbReference type="Pfam" id="PF00067">
    <property type="entry name" value="p450"/>
    <property type="match status" value="1"/>
</dbReference>
<dbReference type="PANTHER" id="PTHR46300:SF7">
    <property type="entry name" value="P450, PUTATIVE (EUROFUNG)-RELATED"/>
    <property type="match status" value="1"/>
</dbReference>
<sequence>MFTLIALALFVAFIAFYRSGYRSNKLPSGPGGLPFVGNIFDLTTHESWRRAVQWGKEHGDMIYIRISGTRFIFLNSPNAVNDLLHARSSIYSDRPYLQMACGLCGMGDLVPLTRYGGRLRYERRLMQNALGPSAVEKWKRIVMKESYMLLQDLSASPEAYLSHIKRMAASLIFATVYGYTIKSGDDPYVQSAEEFMEVSSYAITAGWIVDFLPFLRWIPYTNFRRTAITWRAKLHDWIERPHMMFKGLPDSAMKRTSFCGNLLMSEGESSAFSDAPLEEHVKWIATSMYGAGSDTTVVTLCQFLLALVLNPKVQLKAQEEIDNAVGKSRLPCFEDRPRLPYVECVLKEVLRWGTPVPLTPPHRLTKRDEYRDYTFPEGTNFIANMWAILHDETMYPDPEKFSPERFEHSLDPLSHKASHDPMDYAFGFGRRRCPGIHFANQSIWFVMVSILACFDVKPAIDENGMEIMPPLIFAGGAFRHPKAFRCRITLRAEVEQDLILTSLTACSA</sequence>
<comment type="pathway">
    <text evidence="3">Secondary metabolite biosynthesis.</text>
</comment>
<dbReference type="InterPro" id="IPR001128">
    <property type="entry name" value="Cyt_P450"/>
</dbReference>
<dbReference type="CDD" id="cd11065">
    <property type="entry name" value="CYP64-like"/>
    <property type="match status" value="1"/>
</dbReference>
<dbReference type="Gene3D" id="1.10.630.10">
    <property type="entry name" value="Cytochrome P450"/>
    <property type="match status" value="1"/>
</dbReference>
<comment type="cofactor">
    <cofactor evidence="1 13">
        <name>heme</name>
        <dbReference type="ChEBI" id="CHEBI:30413"/>
    </cofactor>
</comment>
<evidence type="ECO:0000256" key="6">
    <source>
        <dbReference type="ARBA" id="ARBA00022692"/>
    </source>
</evidence>
<accession>F1SYG8</accession>
<evidence type="ECO:0000256" key="3">
    <source>
        <dbReference type="ARBA" id="ARBA00005179"/>
    </source>
</evidence>
<dbReference type="EMBL" id="AB573379">
    <property type="protein sequence ID" value="BAK09512.1"/>
    <property type="molecule type" value="mRNA"/>
</dbReference>
<comment type="subcellular location">
    <subcellularLocation>
        <location evidence="2">Membrane</location>
        <topology evidence="2">Single-pass membrane protein</topology>
    </subcellularLocation>
</comment>
<keyword evidence="12" id="KW-0472">Membrane</keyword>
<keyword evidence="5 13" id="KW-0349">Heme</keyword>
<comment type="similarity">
    <text evidence="4 14">Belongs to the cytochrome P450 family.</text>
</comment>
<protein>
    <submittedName>
        <fullName evidence="15">Cytochrome P450</fullName>
    </submittedName>
</protein>
<evidence type="ECO:0000256" key="9">
    <source>
        <dbReference type="ARBA" id="ARBA00023002"/>
    </source>
</evidence>
<keyword evidence="6" id="KW-0812">Transmembrane</keyword>
<evidence type="ECO:0000256" key="10">
    <source>
        <dbReference type="ARBA" id="ARBA00023004"/>
    </source>
</evidence>
<evidence type="ECO:0000256" key="12">
    <source>
        <dbReference type="ARBA" id="ARBA00023136"/>
    </source>
</evidence>
<evidence type="ECO:0000256" key="5">
    <source>
        <dbReference type="ARBA" id="ARBA00022617"/>
    </source>
</evidence>
<dbReference type="InterPro" id="IPR002401">
    <property type="entry name" value="Cyt_P450_E_grp-I"/>
</dbReference>
<evidence type="ECO:0000256" key="1">
    <source>
        <dbReference type="ARBA" id="ARBA00001971"/>
    </source>
</evidence>
<keyword evidence="9 14" id="KW-0560">Oxidoreductase</keyword>
<dbReference type="PANTHER" id="PTHR46300">
    <property type="entry name" value="P450, PUTATIVE (EUROFUNG)-RELATED-RELATED"/>
    <property type="match status" value="1"/>
</dbReference>
<evidence type="ECO:0000256" key="2">
    <source>
        <dbReference type="ARBA" id="ARBA00004167"/>
    </source>
</evidence>
<name>F1SYG8_9APHY</name>
<evidence type="ECO:0000256" key="7">
    <source>
        <dbReference type="ARBA" id="ARBA00022723"/>
    </source>
</evidence>
<keyword evidence="8" id="KW-1133">Transmembrane helix</keyword>
<dbReference type="GO" id="GO:0020037">
    <property type="term" value="F:heme binding"/>
    <property type="evidence" value="ECO:0007669"/>
    <property type="project" value="InterPro"/>
</dbReference>
<keyword evidence="10 13" id="KW-0408">Iron</keyword>
<dbReference type="PRINTS" id="PR00385">
    <property type="entry name" value="P450"/>
</dbReference>
<organism evidence="15">
    <name type="scientific">Rhodonia placenta</name>
    <dbReference type="NCBI Taxonomy" id="104341"/>
    <lineage>
        <taxon>Eukaryota</taxon>
        <taxon>Fungi</taxon>
        <taxon>Dikarya</taxon>
        <taxon>Basidiomycota</taxon>
        <taxon>Agaricomycotina</taxon>
        <taxon>Agaricomycetes</taxon>
        <taxon>Polyporales</taxon>
        <taxon>Adustoporiaceae</taxon>
        <taxon>Rhodonia</taxon>
    </lineage>
</organism>
<dbReference type="InterPro" id="IPR050364">
    <property type="entry name" value="Cytochrome_P450_fung"/>
</dbReference>
<reference evidence="15" key="1">
    <citation type="journal article" date="2012" name="Arch. Microbiol.">
        <title>Molecular identification and functional characterization of cytochrome P450 monooxygenases from the brown-rot basidiomycete Postia placenta.</title>
        <authorList>
            <person name="Ide M."/>
            <person name="Ichinose H."/>
            <person name="Wariishi H."/>
        </authorList>
    </citation>
    <scope>NUCLEOTIDE SEQUENCE</scope>
    <source>
        <strain evidence="15">MAD-698-R</strain>
    </source>
</reference>
<proteinExistence type="evidence at transcript level"/>
<dbReference type="GO" id="GO:0004497">
    <property type="term" value="F:monooxygenase activity"/>
    <property type="evidence" value="ECO:0007669"/>
    <property type="project" value="UniProtKB-KW"/>
</dbReference>
<dbReference type="GO" id="GO:0016020">
    <property type="term" value="C:membrane"/>
    <property type="evidence" value="ECO:0007669"/>
    <property type="project" value="UniProtKB-SubCell"/>
</dbReference>
<keyword evidence="7 13" id="KW-0479">Metal-binding</keyword>
<evidence type="ECO:0000256" key="8">
    <source>
        <dbReference type="ARBA" id="ARBA00022989"/>
    </source>
</evidence>
<evidence type="ECO:0000313" key="15">
    <source>
        <dbReference type="EMBL" id="BAK09512.1"/>
    </source>
</evidence>
<evidence type="ECO:0000256" key="14">
    <source>
        <dbReference type="RuleBase" id="RU000461"/>
    </source>
</evidence>
<dbReference type="PRINTS" id="PR00463">
    <property type="entry name" value="EP450I"/>
</dbReference>
<dbReference type="InterPro" id="IPR036396">
    <property type="entry name" value="Cyt_P450_sf"/>
</dbReference>
<dbReference type="GO" id="GO:0016705">
    <property type="term" value="F:oxidoreductase activity, acting on paired donors, with incorporation or reduction of molecular oxygen"/>
    <property type="evidence" value="ECO:0007669"/>
    <property type="project" value="InterPro"/>
</dbReference>
<dbReference type="InterPro" id="IPR017972">
    <property type="entry name" value="Cyt_P450_CS"/>
</dbReference>
<evidence type="ECO:0000256" key="11">
    <source>
        <dbReference type="ARBA" id="ARBA00023033"/>
    </source>
</evidence>
<dbReference type="AlphaFoldDB" id="F1SYG8"/>
<dbReference type="SUPFAM" id="SSF48264">
    <property type="entry name" value="Cytochrome P450"/>
    <property type="match status" value="1"/>
</dbReference>
<feature type="binding site" description="axial binding residue" evidence="13">
    <location>
        <position position="433"/>
    </location>
    <ligand>
        <name>heme</name>
        <dbReference type="ChEBI" id="CHEBI:30413"/>
    </ligand>
    <ligandPart>
        <name>Fe</name>
        <dbReference type="ChEBI" id="CHEBI:18248"/>
    </ligandPart>
</feature>